<proteinExistence type="predicted"/>
<sequence>MSWSTLAFLIIWLVRLSTCGGVSKDGTCSTKDDHVDPDSHKFMSDCNDQTYCTTATNGTCQTRQCRRDEFPFGYGPGDAVPPLCPRGSFCPDEGSGCQPLRSVGQSCQLSRDDQCAPPPNWQQLASSQNANGSLCLHSTCVSVSAHTGRQLQLSLLALFQIRQRRPWSTVCHR</sequence>
<evidence type="ECO:0000256" key="1">
    <source>
        <dbReference type="SAM" id="SignalP"/>
    </source>
</evidence>
<dbReference type="Proteomes" id="UP000250043">
    <property type="component" value="Unassembled WGS sequence"/>
</dbReference>
<organism evidence="2 3">
    <name type="scientific">Obba rivulosa</name>
    <dbReference type="NCBI Taxonomy" id="1052685"/>
    <lineage>
        <taxon>Eukaryota</taxon>
        <taxon>Fungi</taxon>
        <taxon>Dikarya</taxon>
        <taxon>Basidiomycota</taxon>
        <taxon>Agaricomycotina</taxon>
        <taxon>Agaricomycetes</taxon>
        <taxon>Polyporales</taxon>
        <taxon>Gelatoporiaceae</taxon>
        <taxon>Obba</taxon>
    </lineage>
</organism>
<keyword evidence="1" id="KW-0732">Signal</keyword>
<dbReference type="AlphaFoldDB" id="A0A8E2DG36"/>
<keyword evidence="3" id="KW-1185">Reference proteome</keyword>
<reference evidence="2 3" key="1">
    <citation type="submission" date="2016-07" db="EMBL/GenBank/DDBJ databases">
        <title>Draft genome of the white-rot fungus Obba rivulosa 3A-2.</title>
        <authorList>
            <consortium name="DOE Joint Genome Institute"/>
            <person name="Miettinen O."/>
            <person name="Riley R."/>
            <person name="Acob R."/>
            <person name="Barry K."/>
            <person name="Cullen D."/>
            <person name="De Vries R."/>
            <person name="Hainaut M."/>
            <person name="Hatakka A."/>
            <person name="Henrissat B."/>
            <person name="Hilden K."/>
            <person name="Kuo R."/>
            <person name="Labutti K."/>
            <person name="Lipzen A."/>
            <person name="Makela M.R."/>
            <person name="Sandor L."/>
            <person name="Spatafora J.W."/>
            <person name="Grigoriev I.V."/>
            <person name="Hibbett D.S."/>
        </authorList>
    </citation>
    <scope>NUCLEOTIDE SEQUENCE [LARGE SCALE GENOMIC DNA]</scope>
    <source>
        <strain evidence="2 3">3A-2</strain>
    </source>
</reference>
<dbReference type="OrthoDB" id="195231at2759"/>
<name>A0A8E2DG36_9APHY</name>
<feature type="signal peptide" evidence="1">
    <location>
        <begin position="1"/>
        <end position="19"/>
    </location>
</feature>
<feature type="chain" id="PRO_5034314877" evidence="1">
    <location>
        <begin position="20"/>
        <end position="173"/>
    </location>
</feature>
<accession>A0A8E2DG36</accession>
<dbReference type="EMBL" id="KV722576">
    <property type="protein sequence ID" value="OCH85556.1"/>
    <property type="molecule type" value="Genomic_DNA"/>
</dbReference>
<evidence type="ECO:0000313" key="3">
    <source>
        <dbReference type="Proteomes" id="UP000250043"/>
    </source>
</evidence>
<evidence type="ECO:0000313" key="2">
    <source>
        <dbReference type="EMBL" id="OCH85556.1"/>
    </source>
</evidence>
<gene>
    <name evidence="2" type="ORF">OBBRIDRAFT_798017</name>
</gene>
<protein>
    <submittedName>
        <fullName evidence="2">Uncharacterized protein</fullName>
    </submittedName>
</protein>